<evidence type="ECO:0000313" key="3">
    <source>
        <dbReference type="EMBL" id="TFY58769.1"/>
    </source>
</evidence>
<organism evidence="3 4">
    <name type="scientific">Dentipellis fragilis</name>
    <dbReference type="NCBI Taxonomy" id="205917"/>
    <lineage>
        <taxon>Eukaryota</taxon>
        <taxon>Fungi</taxon>
        <taxon>Dikarya</taxon>
        <taxon>Basidiomycota</taxon>
        <taxon>Agaricomycotina</taxon>
        <taxon>Agaricomycetes</taxon>
        <taxon>Russulales</taxon>
        <taxon>Hericiaceae</taxon>
        <taxon>Dentipellis</taxon>
    </lineage>
</organism>
<feature type="compositionally biased region" description="Polar residues" evidence="1">
    <location>
        <begin position="82"/>
        <end position="122"/>
    </location>
</feature>
<accession>A0A4Y9YD14</accession>
<feature type="compositionally biased region" description="Basic and acidic residues" evidence="1">
    <location>
        <begin position="1378"/>
        <end position="1393"/>
    </location>
</feature>
<feature type="region of interest" description="Disordered" evidence="1">
    <location>
        <begin position="1"/>
        <end position="45"/>
    </location>
</feature>
<feature type="compositionally biased region" description="Polar residues" evidence="1">
    <location>
        <begin position="1346"/>
        <end position="1355"/>
    </location>
</feature>
<dbReference type="OrthoDB" id="312874at2759"/>
<protein>
    <recommendedName>
        <fullName evidence="2">Fungal-type protein kinase domain-containing protein</fullName>
    </recommendedName>
</protein>
<dbReference type="InterPro" id="IPR011009">
    <property type="entry name" value="Kinase-like_dom_sf"/>
</dbReference>
<feature type="compositionally biased region" description="Basic and acidic residues" evidence="1">
    <location>
        <begin position="1126"/>
        <end position="1152"/>
    </location>
</feature>
<feature type="domain" description="Fungal-type protein kinase" evidence="2">
    <location>
        <begin position="1147"/>
        <end position="1204"/>
    </location>
</feature>
<sequence>MQSTSTRHEGTSKPYKPHEGVIKKLVPEGRTRHPKDQSRPAGTPAAYEYGAATVFRREILCGQGNASETVRSERGFRLGSWESGTRGKSINITARSRASKSTAETPRSTTLSPPLHPTQRSSPYAFKAPPSPPSSHNDRACPGPGPCSRTSHAPGTPALPALGFAARSPDHMYAVHSSCECVKGVIRGSVYCIARRSREGEERRRFVRFTNPKLSMSTLPTPRAKYISIRSRFPKSAISLHTPDLILIIANNTRRGHSWPTQRQDSAMFLISEDSSVDVASQSRSLCSEWSCTCLGFPDVGNPTGMHPGPRLGLQHAHSQAAVFLKFSHSIPEALPSARPSSTGSETLAYIQAPATLRAESAGPFREDARRGGANPTGIAQPPSALAYAVDFKQTSDAKSPYSLTIILCVSPSALQMAPPHYRDNTGNAGTAKNKESSQSSSRLRSDTAIKPSWKVQATNHPTNVGDVDKMVFEELKDHTSIVDTDKFLVNLLPVATEAIDAVLNTLKSNGLYADGRWTGFPAATVTLERELYGPFVKHTTAIIDACISAHEFHKLRWVQRPDSAPISLDKLTPASRPDVMALLNYHDADGKIEAKLRLEISGYEREIQTPKAGHNSTSMKDLKQKHARALKLLKELLKTQWLRVHLPVEFKRTSVGKDVIDGTKQLCRYMRHVLREQLDRRFALGLLFCKSSLSVWLCHRSGLIGTKTPFNIHTEPRKFIQVIIALACLVPARLGWDRTMKIYRMRSGESFHTTDVEVEVKDFSDSLYGTAWLITVPEKDGTLDGESYVTVHALSTVRASVMCGRATVVWVVMNLRTHDRFVLKQTWRSKTSLREKDICDTLPHSDGNNSHVCEIVRSVDIGCQFPDPNHPDWVVEDTEHSITRGLEVEASFVLEEAPSTAPAEPSKAGKRKQTDQEPSQVDEEADLQEQGLFVVSTTSEAYEFAVRKATKLPPTNRILTRTLMKTYGWPIKFFKDIPELVRAIRDAVQGHRNLWSRNILHRDVSTGNLLICPKGSDVEDTSGCLIDLVYAKRTNKRVAYSQGEAVEPTLVDALRILVQNDWKKWQITLEPSAAETLISRYLGNTGDAQEYLKRLMRVWYLPMESNGRTHQLSTADVFTENVPKPSRDVSECDHSDHDASVPSWEDHDPQLGKRTGTTPFMSYELLTNRHYPDTRSLRADADEHTHSAIHDLESFFWVLVYLCVSRKGPGGARRDELGHPEGIQDADTRAVHSVVHCLFDSDEETTLAGSKLTLFESPEDFNEYIFPRFHPYFEVLKPLVSTWWKVLRLGYFSYDAITQMFIHQRILDILDDFLKSFVPETPSLEVAEATEKELERRRKDLDQYVLSQGFNTRTPPREEHTLPMSGDGTSKGYYADSPEKAMPKSTSYKERPPSPSPPQKKRKGPSTSSRPLHG</sequence>
<feature type="region of interest" description="Disordered" evidence="1">
    <location>
        <begin position="79"/>
        <end position="154"/>
    </location>
</feature>
<feature type="region of interest" description="Disordered" evidence="1">
    <location>
        <begin position="1346"/>
        <end position="1415"/>
    </location>
</feature>
<dbReference type="PROSITE" id="PS00109">
    <property type="entry name" value="PROTEIN_KINASE_TYR"/>
    <property type="match status" value="1"/>
</dbReference>
<dbReference type="PANTHER" id="PTHR38248">
    <property type="entry name" value="FUNK1 6"/>
    <property type="match status" value="1"/>
</dbReference>
<dbReference type="EMBL" id="SEOQ01000660">
    <property type="protein sequence ID" value="TFY58769.1"/>
    <property type="molecule type" value="Genomic_DNA"/>
</dbReference>
<dbReference type="InterPro" id="IPR040976">
    <property type="entry name" value="Pkinase_fungal"/>
</dbReference>
<dbReference type="GO" id="GO:0004672">
    <property type="term" value="F:protein kinase activity"/>
    <property type="evidence" value="ECO:0007669"/>
    <property type="project" value="InterPro"/>
</dbReference>
<keyword evidence="4" id="KW-1185">Reference proteome</keyword>
<evidence type="ECO:0000259" key="2">
    <source>
        <dbReference type="Pfam" id="PF17667"/>
    </source>
</evidence>
<proteinExistence type="predicted"/>
<dbReference type="Pfam" id="PF17667">
    <property type="entry name" value="Pkinase_fungal"/>
    <property type="match status" value="2"/>
</dbReference>
<dbReference type="PANTHER" id="PTHR38248:SF2">
    <property type="entry name" value="FUNK1 11"/>
    <property type="match status" value="1"/>
</dbReference>
<feature type="domain" description="Fungal-type protein kinase" evidence="2">
    <location>
        <begin position="639"/>
        <end position="1038"/>
    </location>
</feature>
<dbReference type="Gene3D" id="1.10.510.10">
    <property type="entry name" value="Transferase(Phosphotransferase) domain 1"/>
    <property type="match status" value="1"/>
</dbReference>
<evidence type="ECO:0000256" key="1">
    <source>
        <dbReference type="SAM" id="MobiDB-lite"/>
    </source>
</evidence>
<dbReference type="SUPFAM" id="SSF56112">
    <property type="entry name" value="Protein kinase-like (PK-like)"/>
    <property type="match status" value="1"/>
</dbReference>
<feature type="compositionally biased region" description="Basic and acidic residues" evidence="1">
    <location>
        <begin position="1"/>
        <end position="38"/>
    </location>
</feature>
<feature type="region of interest" description="Disordered" evidence="1">
    <location>
        <begin position="419"/>
        <end position="450"/>
    </location>
</feature>
<dbReference type="Proteomes" id="UP000298327">
    <property type="component" value="Unassembled WGS sequence"/>
</dbReference>
<name>A0A4Y9YD14_9AGAM</name>
<feature type="region of interest" description="Disordered" evidence="1">
    <location>
        <begin position="895"/>
        <end position="929"/>
    </location>
</feature>
<reference evidence="3 4" key="1">
    <citation type="submission" date="2019-02" db="EMBL/GenBank/DDBJ databases">
        <title>Genome sequencing of the rare red list fungi Dentipellis fragilis.</title>
        <authorList>
            <person name="Buettner E."/>
            <person name="Kellner H."/>
        </authorList>
    </citation>
    <scope>NUCLEOTIDE SEQUENCE [LARGE SCALE GENOMIC DNA]</scope>
    <source>
        <strain evidence="3 4">DSM 105465</strain>
    </source>
</reference>
<gene>
    <name evidence="3" type="ORF">EVG20_g8025</name>
</gene>
<comment type="caution">
    <text evidence="3">The sequence shown here is derived from an EMBL/GenBank/DDBJ whole genome shotgun (WGS) entry which is preliminary data.</text>
</comment>
<dbReference type="InterPro" id="IPR008266">
    <property type="entry name" value="Tyr_kinase_AS"/>
</dbReference>
<feature type="region of interest" description="Disordered" evidence="1">
    <location>
        <begin position="1125"/>
        <end position="1158"/>
    </location>
</feature>
<evidence type="ECO:0000313" key="4">
    <source>
        <dbReference type="Proteomes" id="UP000298327"/>
    </source>
</evidence>